<evidence type="ECO:0000256" key="2">
    <source>
        <dbReference type="ARBA" id="ARBA00023043"/>
    </source>
</evidence>
<name>A0A6G0WAV2_9STRA</name>
<keyword evidence="1" id="KW-0677">Repeat</keyword>
<evidence type="ECO:0000256" key="3">
    <source>
        <dbReference type="PROSITE-ProRule" id="PRU00023"/>
    </source>
</evidence>
<dbReference type="AlphaFoldDB" id="A0A6G0WAV2"/>
<keyword evidence="6" id="KW-1185">Reference proteome</keyword>
<gene>
    <name evidence="5" type="ORF">Ae201684_016795</name>
</gene>
<dbReference type="InterPro" id="IPR036770">
    <property type="entry name" value="Ankyrin_rpt-contain_sf"/>
</dbReference>
<dbReference type="Proteomes" id="UP000481153">
    <property type="component" value="Unassembled WGS sequence"/>
</dbReference>
<feature type="repeat" description="ANK" evidence="3">
    <location>
        <begin position="366"/>
        <end position="398"/>
    </location>
</feature>
<evidence type="ECO:0000313" key="6">
    <source>
        <dbReference type="Proteomes" id="UP000481153"/>
    </source>
</evidence>
<dbReference type="SMART" id="SM00248">
    <property type="entry name" value="ANK"/>
    <property type="match status" value="3"/>
</dbReference>
<dbReference type="PROSITE" id="PS50297">
    <property type="entry name" value="ANK_REP_REGION"/>
    <property type="match status" value="3"/>
</dbReference>
<feature type="repeat" description="ANK" evidence="3">
    <location>
        <begin position="399"/>
        <end position="424"/>
    </location>
</feature>
<dbReference type="VEuPathDB" id="FungiDB:AeMF1_001155"/>
<sequence>MTNSVNELESALEAVEAALEANAEAATIQAAAPPADDRVGTWSVFAAVDQDMSLDDTTTNPPEDMEAPNDTSETLLDEDDTELDTDGMLLAQQSHQDENEAPPVALADPLAPPPPPLVDLELDAAVEAQQESELVIQEEAEREAIIRSEPNDEQITFPEETIPEPAPVAVETNQEDHEKNQEPSNSSQEIVAEAIKDNKHKAAPIKTVERRARPVVKPKSPSKDDFQEFQRIFVEGSNAYRSRLDDLIQYQASKIQREQELLHARRRASSISAASLPRNPALTVWDVISKHNVGLDVKRFFNDYLTEQEAKHPQLTRAQCQQALVQARNANGDTLLHLAVWSGSLAKTKLVVSLGADVNLVDNTISRWTPLHEAARAGHVHLVTFLLSAGASIYAVDSGGDTPLHWACRGGHTMVVKVLLHANAPTFDTLDALNRKKKRPSQLVKTPETLRQFLQDMQDDTTMRNRIKGV</sequence>
<evidence type="ECO:0000256" key="4">
    <source>
        <dbReference type="SAM" id="MobiDB-lite"/>
    </source>
</evidence>
<reference evidence="5 6" key="1">
    <citation type="submission" date="2019-07" db="EMBL/GenBank/DDBJ databases">
        <title>Genomics analysis of Aphanomyces spp. identifies a new class of oomycete effector associated with host adaptation.</title>
        <authorList>
            <person name="Gaulin E."/>
        </authorList>
    </citation>
    <scope>NUCLEOTIDE SEQUENCE [LARGE SCALE GENOMIC DNA]</scope>
    <source>
        <strain evidence="5 6">ATCC 201684</strain>
    </source>
</reference>
<comment type="caution">
    <text evidence="5">The sequence shown here is derived from an EMBL/GenBank/DDBJ whole genome shotgun (WGS) entry which is preliminary data.</text>
</comment>
<evidence type="ECO:0000256" key="1">
    <source>
        <dbReference type="ARBA" id="ARBA00022737"/>
    </source>
</evidence>
<keyword evidence="2 3" id="KW-0040">ANK repeat</keyword>
<dbReference type="PANTHER" id="PTHR24171">
    <property type="entry name" value="ANKYRIN REPEAT DOMAIN-CONTAINING PROTEIN 39-RELATED"/>
    <property type="match status" value="1"/>
</dbReference>
<proteinExistence type="predicted"/>
<evidence type="ECO:0000313" key="5">
    <source>
        <dbReference type="EMBL" id="KAF0724501.1"/>
    </source>
</evidence>
<dbReference type="GO" id="GO:0085020">
    <property type="term" value="P:protein K6-linked ubiquitination"/>
    <property type="evidence" value="ECO:0007669"/>
    <property type="project" value="TreeGrafter"/>
</dbReference>
<dbReference type="PANTHER" id="PTHR24171:SF8">
    <property type="entry name" value="BRCA1-ASSOCIATED RING DOMAIN PROTEIN 1"/>
    <property type="match status" value="1"/>
</dbReference>
<dbReference type="InterPro" id="IPR002110">
    <property type="entry name" value="Ankyrin_rpt"/>
</dbReference>
<dbReference type="GO" id="GO:0004842">
    <property type="term" value="F:ubiquitin-protein transferase activity"/>
    <property type="evidence" value="ECO:0007669"/>
    <property type="project" value="TreeGrafter"/>
</dbReference>
<feature type="repeat" description="ANK" evidence="3">
    <location>
        <begin position="331"/>
        <end position="363"/>
    </location>
</feature>
<dbReference type="PROSITE" id="PS50088">
    <property type="entry name" value="ANK_REPEAT"/>
    <property type="match status" value="3"/>
</dbReference>
<accession>A0A6G0WAV2</accession>
<dbReference type="Pfam" id="PF12796">
    <property type="entry name" value="Ank_2"/>
    <property type="match status" value="1"/>
</dbReference>
<feature type="region of interest" description="Disordered" evidence="4">
    <location>
        <begin position="52"/>
        <end position="76"/>
    </location>
</feature>
<organism evidence="5 6">
    <name type="scientific">Aphanomyces euteiches</name>
    <dbReference type="NCBI Taxonomy" id="100861"/>
    <lineage>
        <taxon>Eukaryota</taxon>
        <taxon>Sar</taxon>
        <taxon>Stramenopiles</taxon>
        <taxon>Oomycota</taxon>
        <taxon>Saprolegniomycetes</taxon>
        <taxon>Saprolegniales</taxon>
        <taxon>Verrucalvaceae</taxon>
        <taxon>Aphanomyces</taxon>
    </lineage>
</organism>
<protein>
    <submittedName>
        <fullName evidence="5">Uncharacterized protein</fullName>
    </submittedName>
</protein>
<dbReference type="SUPFAM" id="SSF48403">
    <property type="entry name" value="Ankyrin repeat"/>
    <property type="match status" value="1"/>
</dbReference>
<dbReference type="Gene3D" id="1.25.40.20">
    <property type="entry name" value="Ankyrin repeat-containing domain"/>
    <property type="match status" value="1"/>
</dbReference>
<dbReference type="EMBL" id="VJMJ01000269">
    <property type="protein sequence ID" value="KAF0724501.1"/>
    <property type="molecule type" value="Genomic_DNA"/>
</dbReference>